<dbReference type="EMBL" id="FQXU01000003">
    <property type="protein sequence ID" value="SHH57183.1"/>
    <property type="molecule type" value="Genomic_DNA"/>
</dbReference>
<sequence>MTYDSAEHIIPAGLGGIKKLPKGYVSDQANNLFSKFEAKAIRYSLLTGNRLRHGPGKRGNQKVQKEKTPAIILLKGENIIGLNLGYIFMGLAYIIPQISCEFNCLSGELKIDFTGDHLENNDFSEYLVTFKTKLVDFLLNKERTFTFIENDEKSIKSFYIGLHKNKWYISSSDPSFRLDNYINIIMNYFIKNSINPLGKMNINLINNTSKSAFKYTYPIDITDMGFFYLFLKIAFNSLAYLLGQEMALSSSFDDIRQDIINCENINNYLLPRSECRELFDNYVKNLKNNEHYIFIVSKGTMLYSYVSLYNEWHSYMALSNNYQGEPIVSGFICDWKSKNEYVYTENCT</sequence>
<dbReference type="Proteomes" id="UP000184241">
    <property type="component" value="Unassembled WGS sequence"/>
</dbReference>
<evidence type="ECO:0008006" key="3">
    <source>
        <dbReference type="Google" id="ProtNLM"/>
    </source>
</evidence>
<proteinExistence type="predicted"/>
<accession>A0A1M5U3C7</accession>
<name>A0A1M5U3C7_9CLOT</name>
<protein>
    <recommendedName>
        <fullName evidence="3">HNH endonuclease</fullName>
    </recommendedName>
</protein>
<gene>
    <name evidence="1" type="ORF">SAMN02745941_00388</name>
</gene>
<evidence type="ECO:0000313" key="2">
    <source>
        <dbReference type="Proteomes" id="UP000184241"/>
    </source>
</evidence>
<evidence type="ECO:0000313" key="1">
    <source>
        <dbReference type="EMBL" id="SHH57183.1"/>
    </source>
</evidence>
<organism evidence="1 2">
    <name type="scientific">Clostridium intestinale DSM 6191</name>
    <dbReference type="NCBI Taxonomy" id="1121320"/>
    <lineage>
        <taxon>Bacteria</taxon>
        <taxon>Bacillati</taxon>
        <taxon>Bacillota</taxon>
        <taxon>Clostridia</taxon>
        <taxon>Eubacteriales</taxon>
        <taxon>Clostridiaceae</taxon>
        <taxon>Clostridium</taxon>
    </lineage>
</organism>
<reference evidence="1 2" key="1">
    <citation type="submission" date="2016-11" db="EMBL/GenBank/DDBJ databases">
        <authorList>
            <person name="Jaros S."/>
            <person name="Januszkiewicz K."/>
            <person name="Wedrychowicz H."/>
        </authorList>
    </citation>
    <scope>NUCLEOTIDE SEQUENCE [LARGE SCALE GENOMIC DNA]</scope>
    <source>
        <strain evidence="1 2">DSM 6191</strain>
    </source>
</reference>
<dbReference type="AlphaFoldDB" id="A0A1M5U3C7"/>